<name>A0ABQ5FBK9_9ASTR</name>
<keyword evidence="2" id="KW-1185">Reference proteome</keyword>
<reference evidence="1" key="2">
    <citation type="submission" date="2022-01" db="EMBL/GenBank/DDBJ databases">
        <authorList>
            <person name="Yamashiro T."/>
            <person name="Shiraishi A."/>
            <person name="Satake H."/>
            <person name="Nakayama K."/>
        </authorList>
    </citation>
    <scope>NUCLEOTIDE SEQUENCE</scope>
</reference>
<reference evidence="1" key="1">
    <citation type="journal article" date="2022" name="Int. J. Mol. Sci.">
        <title>Draft Genome of Tanacetum Coccineum: Genomic Comparison of Closely Related Tanacetum-Family Plants.</title>
        <authorList>
            <person name="Yamashiro T."/>
            <person name="Shiraishi A."/>
            <person name="Nakayama K."/>
            <person name="Satake H."/>
        </authorList>
    </citation>
    <scope>NUCLEOTIDE SEQUENCE</scope>
</reference>
<evidence type="ECO:0000313" key="2">
    <source>
        <dbReference type="Proteomes" id="UP001151760"/>
    </source>
</evidence>
<accession>A0ABQ5FBK9</accession>
<dbReference type="EMBL" id="BQNB010017171">
    <property type="protein sequence ID" value="GJT60132.1"/>
    <property type="molecule type" value="Genomic_DNA"/>
</dbReference>
<proteinExistence type="predicted"/>
<organism evidence="1 2">
    <name type="scientific">Tanacetum coccineum</name>
    <dbReference type="NCBI Taxonomy" id="301880"/>
    <lineage>
        <taxon>Eukaryota</taxon>
        <taxon>Viridiplantae</taxon>
        <taxon>Streptophyta</taxon>
        <taxon>Embryophyta</taxon>
        <taxon>Tracheophyta</taxon>
        <taxon>Spermatophyta</taxon>
        <taxon>Magnoliopsida</taxon>
        <taxon>eudicotyledons</taxon>
        <taxon>Gunneridae</taxon>
        <taxon>Pentapetalae</taxon>
        <taxon>asterids</taxon>
        <taxon>campanulids</taxon>
        <taxon>Asterales</taxon>
        <taxon>Asteraceae</taxon>
        <taxon>Asteroideae</taxon>
        <taxon>Anthemideae</taxon>
        <taxon>Anthemidinae</taxon>
        <taxon>Tanacetum</taxon>
    </lineage>
</organism>
<gene>
    <name evidence="1" type="ORF">Tco_1003665</name>
</gene>
<evidence type="ECO:0000313" key="1">
    <source>
        <dbReference type="EMBL" id="GJT60132.1"/>
    </source>
</evidence>
<dbReference type="Proteomes" id="UP001151760">
    <property type="component" value="Unassembled WGS sequence"/>
</dbReference>
<protein>
    <submittedName>
        <fullName evidence="1">Uncharacterized protein</fullName>
    </submittedName>
</protein>
<sequence>MKAVQSSSHVSEFRRLMFVLAIVFASSSEDGRKRLSLGRTVLLGISVFKHIANSEEFMNVFMRIGFILPSNWFPLTRVKWLPLMANSLRWFSGIVNHRKPGGQMRHDGRWSPHGFRSSIVVVLLMEYQKRVTEVMNV</sequence>
<comment type="caution">
    <text evidence="1">The sequence shown here is derived from an EMBL/GenBank/DDBJ whole genome shotgun (WGS) entry which is preliminary data.</text>
</comment>